<reference evidence="1 2" key="1">
    <citation type="submission" date="2019-08" db="EMBL/GenBank/DDBJ databases">
        <title>The genome of the soybean aphid Biotype 1, its phylome, world population structure and adaptation to the North American continent.</title>
        <authorList>
            <person name="Giordano R."/>
            <person name="Donthu R.K."/>
            <person name="Hernandez A.G."/>
            <person name="Wright C.L."/>
            <person name="Zimin A.V."/>
        </authorList>
    </citation>
    <scope>NUCLEOTIDE SEQUENCE [LARGE SCALE GENOMIC DNA]</scope>
    <source>
        <tissue evidence="1">Whole aphids</tissue>
    </source>
</reference>
<dbReference type="AlphaFoldDB" id="A0A6G0UAX7"/>
<protein>
    <submittedName>
        <fullName evidence="1">Uncharacterized protein</fullName>
    </submittedName>
</protein>
<dbReference type="EMBL" id="VYZN01000001">
    <property type="protein sequence ID" value="KAE9545779.1"/>
    <property type="molecule type" value="Genomic_DNA"/>
</dbReference>
<organism evidence="1 2">
    <name type="scientific">Aphis glycines</name>
    <name type="common">Soybean aphid</name>
    <dbReference type="NCBI Taxonomy" id="307491"/>
    <lineage>
        <taxon>Eukaryota</taxon>
        <taxon>Metazoa</taxon>
        <taxon>Ecdysozoa</taxon>
        <taxon>Arthropoda</taxon>
        <taxon>Hexapoda</taxon>
        <taxon>Insecta</taxon>
        <taxon>Pterygota</taxon>
        <taxon>Neoptera</taxon>
        <taxon>Paraneoptera</taxon>
        <taxon>Hemiptera</taxon>
        <taxon>Sternorrhyncha</taxon>
        <taxon>Aphidomorpha</taxon>
        <taxon>Aphidoidea</taxon>
        <taxon>Aphididae</taxon>
        <taxon>Aphidini</taxon>
        <taxon>Aphis</taxon>
        <taxon>Aphis</taxon>
    </lineage>
</organism>
<dbReference type="Proteomes" id="UP000475862">
    <property type="component" value="Unassembled WGS sequence"/>
</dbReference>
<evidence type="ECO:0000313" key="2">
    <source>
        <dbReference type="Proteomes" id="UP000475862"/>
    </source>
</evidence>
<proteinExistence type="predicted"/>
<gene>
    <name evidence="1" type="ORF">AGLY_001322</name>
</gene>
<comment type="caution">
    <text evidence="1">The sequence shown here is derived from an EMBL/GenBank/DDBJ whole genome shotgun (WGS) entry which is preliminary data.</text>
</comment>
<accession>A0A6G0UAX7</accession>
<keyword evidence="2" id="KW-1185">Reference proteome</keyword>
<name>A0A6G0UAX7_APHGL</name>
<sequence>MTAHHHGRQYRKHFTCCEHDSDLRLTNSSSGATFGEVGNRSLGDNWQNNTIYNSHSIVEVRVLYATITYLSECSNINDRKNVASDNDEEEPDKKPPSTKQMVESLQIYFNFFFGSFALSTHSVNRLKWLSPKITDIIESVLLFFIVHEFDLGTHVVYSGCNLKYTNNNKHISNSIMAKLYVDKKINILLVIDELFTIYTCGLTIQWRKTVKSRPLI</sequence>
<evidence type="ECO:0000313" key="1">
    <source>
        <dbReference type="EMBL" id="KAE9545779.1"/>
    </source>
</evidence>